<name>A0A4R3RA00_9HYPH</name>
<reference evidence="3 4" key="1">
    <citation type="submission" date="2019-03" db="EMBL/GenBank/DDBJ databases">
        <title>Genomic Encyclopedia of Type Strains, Phase IV (KMG-V): Genome sequencing to study the core and pangenomes of soil and plant-associated prokaryotes.</title>
        <authorList>
            <person name="Whitman W."/>
        </authorList>
    </citation>
    <scope>NUCLEOTIDE SEQUENCE [LARGE SCALE GENOMIC DNA]</scope>
    <source>
        <strain evidence="1 4">Gr42</strain>
        <strain evidence="2 3">IE4868</strain>
    </source>
</reference>
<evidence type="ECO:0000313" key="3">
    <source>
        <dbReference type="Proteomes" id="UP000295507"/>
    </source>
</evidence>
<sequence length="68" mass="7180">MFESANIAKVSAGACKARGPGLLMPVRGKIKIVSATVQAWKLSVFRARESVAAALEALCGLMSRPEMC</sequence>
<organism evidence="2 3">
    <name type="scientific">Rhizobium azibense</name>
    <dbReference type="NCBI Taxonomy" id="1136135"/>
    <lineage>
        <taxon>Bacteria</taxon>
        <taxon>Pseudomonadati</taxon>
        <taxon>Pseudomonadota</taxon>
        <taxon>Alphaproteobacteria</taxon>
        <taxon>Hyphomicrobiales</taxon>
        <taxon>Rhizobiaceae</taxon>
        <taxon>Rhizobium/Agrobacterium group</taxon>
        <taxon>Rhizobium</taxon>
    </lineage>
</organism>
<protein>
    <submittedName>
        <fullName evidence="2">Uncharacterized protein</fullName>
    </submittedName>
</protein>
<dbReference type="AlphaFoldDB" id="A0A4R3RA00"/>
<evidence type="ECO:0000313" key="4">
    <source>
        <dbReference type="Proteomes" id="UP000295547"/>
    </source>
</evidence>
<dbReference type="Proteomes" id="UP000295547">
    <property type="component" value="Unassembled WGS sequence"/>
</dbReference>
<keyword evidence="4" id="KW-1185">Reference proteome</keyword>
<evidence type="ECO:0000313" key="2">
    <source>
        <dbReference type="EMBL" id="TCU32148.1"/>
    </source>
</evidence>
<evidence type="ECO:0000313" key="1">
    <source>
        <dbReference type="EMBL" id="TCU18669.1"/>
    </source>
</evidence>
<dbReference type="EMBL" id="SMBJ01000014">
    <property type="protein sequence ID" value="TCU18669.1"/>
    <property type="molecule type" value="Genomic_DNA"/>
</dbReference>
<dbReference type="Proteomes" id="UP000295507">
    <property type="component" value="Unassembled WGS sequence"/>
</dbReference>
<comment type="caution">
    <text evidence="2">The sequence shown here is derived from an EMBL/GenBank/DDBJ whole genome shotgun (WGS) entry which is preliminary data.</text>
</comment>
<gene>
    <name evidence="2" type="ORF">EV129_12298</name>
    <name evidence="1" type="ORF">EV130_1146</name>
</gene>
<proteinExistence type="predicted"/>
<dbReference type="EMBL" id="SMBK01000022">
    <property type="protein sequence ID" value="TCU32148.1"/>
    <property type="molecule type" value="Genomic_DNA"/>
</dbReference>
<accession>A0A4R3RA00</accession>